<dbReference type="Proteomes" id="UP000002313">
    <property type="component" value="Chromosome XI"/>
</dbReference>
<evidence type="ECO:0000256" key="1">
    <source>
        <dbReference type="PROSITE-ProRule" id="PRU00176"/>
    </source>
</evidence>
<evidence type="ECO:0000313" key="4">
    <source>
        <dbReference type="Proteomes" id="UP000002313"/>
    </source>
</evidence>
<evidence type="ECO:0000259" key="2">
    <source>
        <dbReference type="PROSITE" id="PS50102"/>
    </source>
</evidence>
<proteinExistence type="predicted"/>
<reference evidence="3 4" key="2">
    <citation type="journal article" date="2012" name="Proc. Natl. Acad. Sci. U.S.A.">
        <title>Gain and loss of multiple functionally related, horizontally transferred genes in the reduced genomes of two microsporidian parasites.</title>
        <authorList>
            <person name="Pombert J.-F."/>
            <person name="Selman M."/>
            <person name="Burki F."/>
            <person name="Bardell F.T."/>
            <person name="Farinelli L."/>
            <person name="Solter L.F."/>
            <person name="Whitman D.W."/>
            <person name="Weiss L.M."/>
            <person name="Corradi N."/>
            <person name="Keeling P.J."/>
        </authorList>
    </citation>
    <scope>NUCLEOTIDE SEQUENCE [LARGE SCALE GENOMIC DNA]</scope>
    <source>
        <strain evidence="3 4">ATCC 50506</strain>
    </source>
</reference>
<dbReference type="EMBL" id="CP001952">
    <property type="protein sequence ID" value="ADM12535.1"/>
    <property type="molecule type" value="Genomic_DNA"/>
</dbReference>
<evidence type="ECO:0000313" key="3">
    <source>
        <dbReference type="EMBL" id="ADM12535.1"/>
    </source>
</evidence>
<feature type="domain" description="RRM" evidence="2">
    <location>
        <begin position="6"/>
        <end position="82"/>
    </location>
</feature>
<dbReference type="OrthoDB" id="439808at2759"/>
<accession>E0SAB0</accession>
<protein>
    <recommendedName>
        <fullName evidence="2">RRM domain-containing protein</fullName>
    </recommendedName>
</protein>
<dbReference type="InterPro" id="IPR035979">
    <property type="entry name" value="RBD_domain_sf"/>
</dbReference>
<gene>
    <name evidence="3" type="ORF">Eint_110350</name>
</gene>
<dbReference type="GeneID" id="9699603"/>
<dbReference type="PROSITE" id="PS50102">
    <property type="entry name" value="RRM"/>
    <property type="match status" value="1"/>
</dbReference>
<dbReference type="KEGG" id="ein:Eint_110350"/>
<dbReference type="InterPro" id="IPR000504">
    <property type="entry name" value="RRM_dom"/>
</dbReference>
<name>E0SAB0_ENCIT</name>
<dbReference type="GO" id="GO:0003723">
    <property type="term" value="F:RNA binding"/>
    <property type="evidence" value="ECO:0007669"/>
    <property type="project" value="UniProtKB-UniRule"/>
</dbReference>
<dbReference type="VEuPathDB" id="MicrosporidiaDB:Eint_110350"/>
<keyword evidence="4" id="KW-1185">Reference proteome</keyword>
<dbReference type="RefSeq" id="XP_003073895.1">
    <property type="nucleotide sequence ID" value="XM_003073849.1"/>
</dbReference>
<sequence length="204" mass="24123">MDLDEDVLFLGNIPESFNNELLIEMLSVFGEIKEFKRGKDLEGTDSKWVIVSYYEKSSISNLYCSLLNRDLGQGMVVVFPQKKELQAWEVSDEILGRVDDIAKRYKERLKKEDCLEKFVSSYDLLYGSTGDGQVFSEALSKWLDEESEIRRRCRKAENDFERTAERKRQEEYYYLSTYDDDRSNDLFYTDRVSWALKRNKDDVK</sequence>
<dbReference type="SUPFAM" id="SSF54928">
    <property type="entry name" value="RNA-binding domain, RBD"/>
    <property type="match status" value="1"/>
</dbReference>
<reference evidence="3 4" key="1">
    <citation type="journal article" date="2010" name="Nat. Commun.">
        <title>The complete sequence of the smallest known nuclear genome from the microsporidian Encephalitozoon intestinalis.</title>
        <authorList>
            <person name="Corradi N."/>
            <person name="Pombert J.-F."/>
            <person name="Farinelli L."/>
            <person name="Didier E.S."/>
            <person name="Keeling P.J."/>
        </authorList>
    </citation>
    <scope>NUCLEOTIDE SEQUENCE [LARGE SCALE GENOMIC DNA]</scope>
    <source>
        <strain evidence="3 4">ATCC 50506</strain>
    </source>
</reference>
<dbReference type="HOGENOM" id="CLU_1540531_0_0_1"/>
<dbReference type="AlphaFoldDB" id="E0SAB0"/>
<dbReference type="SMART" id="SM00360">
    <property type="entry name" value="RRM"/>
    <property type="match status" value="1"/>
</dbReference>
<keyword evidence="1" id="KW-0694">RNA-binding</keyword>
<organism evidence="3 4">
    <name type="scientific">Encephalitozoon intestinalis (strain ATCC 50506)</name>
    <name type="common">Microsporidian parasite</name>
    <name type="synonym">Septata intestinalis</name>
    <dbReference type="NCBI Taxonomy" id="876142"/>
    <lineage>
        <taxon>Eukaryota</taxon>
        <taxon>Fungi</taxon>
        <taxon>Fungi incertae sedis</taxon>
        <taxon>Microsporidia</taxon>
        <taxon>Unikaryonidae</taxon>
        <taxon>Encephalitozoon</taxon>
    </lineage>
</organism>